<protein>
    <submittedName>
        <fullName evidence="3">Transcriptional regulator, XRE family with cupin sensor</fullName>
    </submittedName>
</protein>
<dbReference type="InterPro" id="IPR010982">
    <property type="entry name" value="Lambda_DNA-bd_dom_sf"/>
</dbReference>
<comment type="caution">
    <text evidence="3">The sequence shown here is derived from an EMBL/GenBank/DDBJ whole genome shotgun (WGS) entry which is preliminary data.</text>
</comment>
<evidence type="ECO:0000259" key="2">
    <source>
        <dbReference type="PROSITE" id="PS50943"/>
    </source>
</evidence>
<evidence type="ECO:0000313" key="4">
    <source>
        <dbReference type="Proteomes" id="UP000182762"/>
    </source>
</evidence>
<accession>A0A1I6B3U0</accession>
<dbReference type="EMBL" id="FOXX01000008">
    <property type="protein sequence ID" value="SFQ75556.1"/>
    <property type="molecule type" value="Genomic_DNA"/>
</dbReference>
<dbReference type="Pfam" id="PF07883">
    <property type="entry name" value="Cupin_2"/>
    <property type="match status" value="1"/>
</dbReference>
<proteinExistence type="predicted"/>
<dbReference type="Gene3D" id="2.60.120.10">
    <property type="entry name" value="Jelly Rolls"/>
    <property type="match status" value="1"/>
</dbReference>
<feature type="domain" description="HTH cro/C1-type" evidence="2">
    <location>
        <begin position="7"/>
        <end position="61"/>
    </location>
</feature>
<gene>
    <name evidence="3" type="ORF">SAMN02745910_03237</name>
</gene>
<dbReference type="RefSeq" id="WP_061805622.1">
    <property type="nucleotide sequence ID" value="NZ_FOXX01000008.1"/>
</dbReference>
<evidence type="ECO:0000313" key="3">
    <source>
        <dbReference type="EMBL" id="SFQ75556.1"/>
    </source>
</evidence>
<dbReference type="PANTHER" id="PTHR46797:SF10">
    <property type="entry name" value="BLR1115 PROTEIN"/>
    <property type="match status" value="1"/>
</dbReference>
<sequence>MGFGTNIKNMRKKQKMTLQELSSQSNVSVSMLSQIEREEKNPTLQVACQIAESLHTTLSFLIEEQQQKGTITIRKKERLIYRDEQSGFERHLLSPSLPSKGVEFILNVVPPFKESGTFSSHKKGVKEYIFVAKGTLRVELGNGVCSEELKEGDSFYFEGDIEHRFINEREEECHYYLVIDSHESSF</sequence>
<dbReference type="InterPro" id="IPR001387">
    <property type="entry name" value="Cro/C1-type_HTH"/>
</dbReference>
<reference evidence="3 4" key="1">
    <citation type="submission" date="2016-10" db="EMBL/GenBank/DDBJ databases">
        <authorList>
            <person name="Varghese N."/>
            <person name="Submissions S."/>
        </authorList>
    </citation>
    <scope>NUCLEOTIDE SEQUENCE [LARGE SCALE GENOMIC DNA]</scope>
    <source>
        <strain evidence="3 4">DSM 13796</strain>
    </source>
</reference>
<keyword evidence="4" id="KW-1185">Reference proteome</keyword>
<dbReference type="Gene3D" id="1.10.260.40">
    <property type="entry name" value="lambda repressor-like DNA-binding domains"/>
    <property type="match status" value="1"/>
</dbReference>
<evidence type="ECO:0000256" key="1">
    <source>
        <dbReference type="ARBA" id="ARBA00023125"/>
    </source>
</evidence>
<dbReference type="SUPFAM" id="SSF51182">
    <property type="entry name" value="RmlC-like cupins"/>
    <property type="match status" value="1"/>
</dbReference>
<dbReference type="InterPro" id="IPR014710">
    <property type="entry name" value="RmlC-like_jellyroll"/>
</dbReference>
<dbReference type="InterPro" id="IPR050807">
    <property type="entry name" value="TransReg_Diox_bact_type"/>
</dbReference>
<dbReference type="InterPro" id="IPR013096">
    <property type="entry name" value="Cupin_2"/>
</dbReference>
<dbReference type="SMART" id="SM00530">
    <property type="entry name" value="HTH_XRE"/>
    <property type="match status" value="1"/>
</dbReference>
<name>A0A1I6B3U0_9BACI</name>
<dbReference type="Proteomes" id="UP000182762">
    <property type="component" value="Unassembled WGS sequence"/>
</dbReference>
<dbReference type="PANTHER" id="PTHR46797">
    <property type="entry name" value="HTH-TYPE TRANSCRIPTIONAL REGULATOR"/>
    <property type="match status" value="1"/>
</dbReference>
<dbReference type="Pfam" id="PF01381">
    <property type="entry name" value="HTH_3"/>
    <property type="match status" value="1"/>
</dbReference>
<organism evidence="3 4">
    <name type="scientific">Priestia endophytica DSM 13796</name>
    <dbReference type="NCBI Taxonomy" id="1121089"/>
    <lineage>
        <taxon>Bacteria</taxon>
        <taxon>Bacillati</taxon>
        <taxon>Bacillota</taxon>
        <taxon>Bacilli</taxon>
        <taxon>Bacillales</taxon>
        <taxon>Bacillaceae</taxon>
        <taxon>Priestia</taxon>
    </lineage>
</organism>
<dbReference type="SUPFAM" id="SSF47413">
    <property type="entry name" value="lambda repressor-like DNA-binding domains"/>
    <property type="match status" value="1"/>
</dbReference>
<dbReference type="CDD" id="cd02209">
    <property type="entry name" value="cupin_XRE_C"/>
    <property type="match status" value="1"/>
</dbReference>
<dbReference type="InterPro" id="IPR011051">
    <property type="entry name" value="RmlC_Cupin_sf"/>
</dbReference>
<keyword evidence="1" id="KW-0238">DNA-binding</keyword>
<dbReference type="CDD" id="cd00093">
    <property type="entry name" value="HTH_XRE"/>
    <property type="match status" value="1"/>
</dbReference>
<dbReference type="PROSITE" id="PS50943">
    <property type="entry name" value="HTH_CROC1"/>
    <property type="match status" value="1"/>
</dbReference>
<dbReference type="GeneID" id="93711849"/>